<comment type="caution">
    <text evidence="1">The sequence shown here is derived from an EMBL/GenBank/DDBJ whole genome shotgun (WGS) entry which is preliminary data.</text>
</comment>
<dbReference type="Proteomes" id="UP000736787">
    <property type="component" value="Unassembled WGS sequence"/>
</dbReference>
<proteinExistence type="predicted"/>
<accession>A0A8T1AVI5</accession>
<gene>
    <name evidence="1" type="ORF">PC117_g25110</name>
</gene>
<protein>
    <recommendedName>
        <fullName evidence="3">Tc1-like transposase DDE domain-containing protein</fullName>
    </recommendedName>
</protein>
<dbReference type="VEuPathDB" id="FungiDB:PC110_g20972"/>
<reference evidence="1" key="1">
    <citation type="submission" date="2018-10" db="EMBL/GenBank/DDBJ databases">
        <title>Effector identification in a new, highly contiguous assembly of the strawberry crown rot pathogen Phytophthora cactorum.</title>
        <authorList>
            <person name="Armitage A.D."/>
            <person name="Nellist C.F."/>
            <person name="Bates H."/>
            <person name="Vickerstaff R.J."/>
            <person name="Harrison R.J."/>
        </authorList>
    </citation>
    <scope>NUCLEOTIDE SEQUENCE</scope>
    <source>
        <strain evidence="1">4040</strain>
    </source>
</reference>
<dbReference type="AlphaFoldDB" id="A0A8T1AVI5"/>
<name>A0A8T1AVI5_9STRA</name>
<evidence type="ECO:0000313" key="1">
    <source>
        <dbReference type="EMBL" id="KAG2887653.1"/>
    </source>
</evidence>
<evidence type="ECO:0000313" key="2">
    <source>
        <dbReference type="Proteomes" id="UP000736787"/>
    </source>
</evidence>
<evidence type="ECO:0008006" key="3">
    <source>
        <dbReference type="Google" id="ProtNLM"/>
    </source>
</evidence>
<organism evidence="1 2">
    <name type="scientific">Phytophthora cactorum</name>
    <dbReference type="NCBI Taxonomy" id="29920"/>
    <lineage>
        <taxon>Eukaryota</taxon>
        <taxon>Sar</taxon>
        <taxon>Stramenopiles</taxon>
        <taxon>Oomycota</taxon>
        <taxon>Peronosporomycetes</taxon>
        <taxon>Peronosporales</taxon>
        <taxon>Peronosporaceae</taxon>
        <taxon>Phytophthora</taxon>
    </lineage>
</organism>
<dbReference type="VEuPathDB" id="FungiDB:PC110_g20973"/>
<sequence>MWDSSPRKQRGGKLNAKVTDAHVAYLLDRIDENCYLALDEMVDALEPRFEVTVSRQTIKHHIDGRMYTIKKTHCDSNYRNLPENRILCRDFIVDLLAYKSEGKQIFYVDETNFDLWCSRSRDRSLKGLAYSERNFGSFTSENCNKFFRRLLTHIARTTRHDNVRFLARHRKAILQVPPHRTIKAHREEYLKLAADLLVYKAITPYLCYKYSLHPVKFHARRIQVKDMPVGE</sequence>
<dbReference type="EMBL" id="RCMK01001852">
    <property type="protein sequence ID" value="KAG2887653.1"/>
    <property type="molecule type" value="Genomic_DNA"/>
</dbReference>